<feature type="compositionally biased region" description="Polar residues" evidence="8">
    <location>
        <begin position="1224"/>
        <end position="1236"/>
    </location>
</feature>
<proteinExistence type="predicted"/>
<keyword evidence="4 7" id="KW-0106">Calcium</keyword>
<dbReference type="PANTHER" id="PTHR24026">
    <property type="entry name" value="FAT ATYPICAL CADHERIN-RELATED"/>
    <property type="match status" value="1"/>
</dbReference>
<feature type="compositionally biased region" description="Polar residues" evidence="8">
    <location>
        <begin position="503"/>
        <end position="514"/>
    </location>
</feature>
<feature type="region of interest" description="Disordered" evidence="8">
    <location>
        <begin position="1186"/>
        <end position="1404"/>
    </location>
</feature>
<evidence type="ECO:0000256" key="8">
    <source>
        <dbReference type="SAM" id="MobiDB-lite"/>
    </source>
</evidence>
<feature type="compositionally biased region" description="Basic and acidic residues" evidence="8">
    <location>
        <begin position="1355"/>
        <end position="1371"/>
    </location>
</feature>
<evidence type="ECO:0000313" key="12">
    <source>
        <dbReference type="RefSeq" id="XP_022249706.1"/>
    </source>
</evidence>
<dbReference type="PROSITE" id="PS50268">
    <property type="entry name" value="CADHERIN_2"/>
    <property type="match status" value="3"/>
</dbReference>
<keyword evidence="5 9" id="KW-1133">Transmembrane helix</keyword>
<dbReference type="SUPFAM" id="SSF49313">
    <property type="entry name" value="Cadherin-like"/>
    <property type="match status" value="3"/>
</dbReference>
<dbReference type="PRINTS" id="PR00205">
    <property type="entry name" value="CADHERIN"/>
</dbReference>
<evidence type="ECO:0000256" key="4">
    <source>
        <dbReference type="ARBA" id="ARBA00022837"/>
    </source>
</evidence>
<evidence type="ECO:0000256" key="2">
    <source>
        <dbReference type="ARBA" id="ARBA00022692"/>
    </source>
</evidence>
<dbReference type="Pfam" id="PF00028">
    <property type="entry name" value="Cadherin"/>
    <property type="match status" value="1"/>
</dbReference>
<feature type="region of interest" description="Disordered" evidence="8">
    <location>
        <begin position="150"/>
        <end position="175"/>
    </location>
</feature>
<dbReference type="InterPro" id="IPR020894">
    <property type="entry name" value="Cadherin_CS"/>
</dbReference>
<feature type="compositionally biased region" description="Polar residues" evidence="8">
    <location>
        <begin position="1081"/>
        <end position="1093"/>
    </location>
</feature>
<protein>
    <submittedName>
        <fullName evidence="12">Cadherin-86C-like</fullName>
    </submittedName>
</protein>
<keyword evidence="2 9" id="KW-0812">Transmembrane</keyword>
<feature type="compositionally biased region" description="Low complexity" evidence="8">
    <location>
        <begin position="1306"/>
        <end position="1325"/>
    </location>
</feature>
<feature type="domain" description="Cadherin" evidence="10">
    <location>
        <begin position="549"/>
        <end position="667"/>
    </location>
</feature>
<evidence type="ECO:0000256" key="1">
    <source>
        <dbReference type="ARBA" id="ARBA00004370"/>
    </source>
</evidence>
<dbReference type="GeneID" id="106466037"/>
<organism evidence="11 12">
    <name type="scientific">Limulus polyphemus</name>
    <name type="common">Atlantic horseshoe crab</name>
    <dbReference type="NCBI Taxonomy" id="6850"/>
    <lineage>
        <taxon>Eukaryota</taxon>
        <taxon>Metazoa</taxon>
        <taxon>Ecdysozoa</taxon>
        <taxon>Arthropoda</taxon>
        <taxon>Chelicerata</taxon>
        <taxon>Merostomata</taxon>
        <taxon>Xiphosura</taxon>
        <taxon>Limulidae</taxon>
        <taxon>Limulus</taxon>
    </lineage>
</organism>
<feature type="compositionally biased region" description="Polar residues" evidence="8">
    <location>
        <begin position="1035"/>
        <end position="1054"/>
    </location>
</feature>
<evidence type="ECO:0000256" key="6">
    <source>
        <dbReference type="ARBA" id="ARBA00023136"/>
    </source>
</evidence>
<feature type="compositionally biased region" description="Basic and acidic residues" evidence="8">
    <location>
        <begin position="1237"/>
        <end position="1256"/>
    </location>
</feature>
<feature type="region of interest" description="Disordered" evidence="8">
    <location>
        <begin position="1017"/>
        <end position="1102"/>
    </location>
</feature>
<dbReference type="InterPro" id="IPR002126">
    <property type="entry name" value="Cadherin-like_dom"/>
</dbReference>
<comment type="subcellular location">
    <subcellularLocation>
        <location evidence="1">Membrane</location>
    </subcellularLocation>
</comment>
<feature type="domain" description="Cadherin" evidence="10">
    <location>
        <begin position="668"/>
        <end position="774"/>
    </location>
</feature>
<evidence type="ECO:0000256" key="7">
    <source>
        <dbReference type="PROSITE-ProRule" id="PRU00043"/>
    </source>
</evidence>
<feature type="transmembrane region" description="Helical" evidence="9">
    <location>
        <begin position="898"/>
        <end position="919"/>
    </location>
</feature>
<dbReference type="Gene3D" id="2.60.40.60">
    <property type="entry name" value="Cadherins"/>
    <property type="match status" value="4"/>
</dbReference>
<keyword evidence="11" id="KW-1185">Reference proteome</keyword>
<gene>
    <name evidence="12" type="primary">LOC106466037</name>
</gene>
<dbReference type="RefSeq" id="XP_022249706.1">
    <property type="nucleotide sequence ID" value="XM_022393998.1"/>
</dbReference>
<dbReference type="Proteomes" id="UP000694941">
    <property type="component" value="Unplaced"/>
</dbReference>
<dbReference type="PANTHER" id="PTHR24026:SF133">
    <property type="entry name" value="CADHERIN-RELATED FAMILY MEMBER 2"/>
    <property type="match status" value="1"/>
</dbReference>
<evidence type="ECO:0000256" key="5">
    <source>
        <dbReference type="ARBA" id="ARBA00022989"/>
    </source>
</evidence>
<dbReference type="SMART" id="SM00112">
    <property type="entry name" value="CA"/>
    <property type="match status" value="3"/>
</dbReference>
<feature type="compositionally biased region" description="Polar residues" evidence="8">
    <location>
        <begin position="529"/>
        <end position="541"/>
    </location>
</feature>
<feature type="compositionally biased region" description="Basic and acidic residues" evidence="8">
    <location>
        <begin position="1276"/>
        <end position="1294"/>
    </location>
</feature>
<dbReference type="InterPro" id="IPR015919">
    <property type="entry name" value="Cadherin-like_sf"/>
</dbReference>
<reference evidence="12" key="1">
    <citation type="submission" date="2025-08" db="UniProtKB">
        <authorList>
            <consortium name="RefSeq"/>
        </authorList>
    </citation>
    <scope>IDENTIFICATION</scope>
    <source>
        <tissue evidence="12">Muscle</tissue>
    </source>
</reference>
<dbReference type="PROSITE" id="PS00232">
    <property type="entry name" value="CADHERIN_1"/>
    <property type="match status" value="2"/>
</dbReference>
<feature type="compositionally biased region" description="Polar residues" evidence="8">
    <location>
        <begin position="1330"/>
        <end position="1340"/>
    </location>
</feature>
<feature type="compositionally biased region" description="Basic and acidic residues" evidence="8">
    <location>
        <begin position="1193"/>
        <end position="1223"/>
    </location>
</feature>
<keyword evidence="6 9" id="KW-0472">Membrane</keyword>
<feature type="compositionally biased region" description="Low complexity" evidence="8">
    <location>
        <begin position="515"/>
        <end position="528"/>
    </location>
</feature>
<accession>A0ABM1T1F0</accession>
<feature type="compositionally biased region" description="Polar residues" evidence="8">
    <location>
        <begin position="1257"/>
        <end position="1275"/>
    </location>
</feature>
<evidence type="ECO:0000259" key="10">
    <source>
        <dbReference type="PROSITE" id="PS50268"/>
    </source>
</evidence>
<keyword evidence="3" id="KW-0677">Repeat</keyword>
<feature type="compositionally biased region" description="Basic and acidic residues" evidence="8">
    <location>
        <begin position="1055"/>
        <end position="1079"/>
    </location>
</feature>
<feature type="region of interest" description="Disordered" evidence="8">
    <location>
        <begin position="503"/>
        <end position="548"/>
    </location>
</feature>
<evidence type="ECO:0000256" key="9">
    <source>
        <dbReference type="SAM" id="Phobius"/>
    </source>
</evidence>
<dbReference type="CDD" id="cd11304">
    <property type="entry name" value="Cadherin_repeat"/>
    <property type="match status" value="5"/>
</dbReference>
<evidence type="ECO:0000256" key="3">
    <source>
        <dbReference type="ARBA" id="ARBA00022737"/>
    </source>
</evidence>
<name>A0ABM1T1F0_LIMPO</name>
<sequence length="1440" mass="160925">MANATSFNSTTLIFVKSDINVEPLPADLDVSNIGSYIIDKIKSIFRLNYSEPPATSHEINYTAIHNATKTQTEVDTTSYSTIKRYPRHPKNVDINKTEFGNVSLVDFSTTEHLLNITTELSTKMEMLNATTKRWSREPKNMDIDKQVQTTSNDTVNDLDSNSTLKTNVTKDSSPITTVSPSSASLSLTLSVGIVIEHLTTMANLKWMFLLLFTISTAATSPNIEVSYNMRHLQLPKDTKPGTIIYRLRGFDADNDVLTFTVRGTGASELLDVQSVSPTEADVILRSSPTRNQYEYTIFISDGSKTSLAPSTIVFTEATKVPSPFLEYESIITVAENTPLSEVIGHVVVKEKENSNLPVSFEIQGSEIFAIKYMFGPRGSSKAEISIVGDLDYERSDFVRFKVLALGEGLAVIQAVDGDTTYQNNITYSLESDSSLSSFFIINSTTGRIELLKTLDELRSQYGDCSALLFLAVKAKESTTLSSSSETTTEIALFLTNPHKQTLNPPTDITTSFDASSFPNQSTSSSPNQCVPTVPSQSSGNGINHAPRFTNQNYAGTVQESSFLQTPVQWMGATVPQVIDDDEGNNATFQLYLEGGDETFQVIPSSGIKTVDFRLIVRIPANLDYDNREDKYIDLEIVARETRSAERYSARAKIRITIFDSNDNIPQFTKNVFVAKIPEDAPPGTFIAKIQATDSDTGDYGRIRYTAINGPIAQLMELNPETGEVVLTSSSGLDRENVPEYTLTIEARDDLGRGNRNVTRLVLRLLDVNDNKPAFTQPRFDAILNSELSGFDRRIFITDYLNRTVYFVIPRPVDDVTTRKDDIGRSLSKLIGSRVLIYSLEPLEGGKKKTLAKAWVSFPQNSTVNTEDMQLAVSNIYGRQYSQEEETKEKVVKKKDYDIIFWLLIALVILILLILLILLICCCCWRWCCVCSKGVCCCTEDEENKQRPYSSGRVQPAERAVIIREIGSKEASWKEREKETFEKNGMKKDNVHVGSWKEVDNENKTNKEMNNINSELSQFSKHETNTENEVSVTETQSFQIKNNENDSEVSTLSSKQTDEQQHAYKETEQNTEIRSKDKHGSIQYSNTFNQNQNTHPRRDSLVPVGQDNVSQQLSFSRYHNTGSAYPNKRNITSGQSVLRGNLTLPENKTPIISQVLQEKINTVEYEEYWEQKYGKKQEDEIQNVKPDMKSTQAESHEHVTVSPNEDQKEDVISSLPEGERHKTDNGGSSSENVGTQNNKERVIINEPNTDSRNDKNENIMNNDPSSQFENGNSQCSEHPESLHNEQSSHENDSSVHETQVIPKTYISSKTTTGNDSTSSNDQSSDSVLPEASTSAANSRDSTNAKRKSTTSNGQKTTDDNKAEEAKKEKSEEISSLASQTDNDSKSNRSSAGGAERHIKTYSPVKSDVQIVDKPLKVKKVPRYMEWYSKEKDESSVKKKSN</sequence>
<feature type="domain" description="Cadherin" evidence="10">
    <location>
        <begin position="406"/>
        <end position="507"/>
    </location>
</feature>
<evidence type="ECO:0000313" key="11">
    <source>
        <dbReference type="Proteomes" id="UP000694941"/>
    </source>
</evidence>